<dbReference type="Pfam" id="PF07010">
    <property type="entry name" value="Endomucin"/>
    <property type="match status" value="1"/>
</dbReference>
<keyword evidence="2" id="KW-0472">Membrane</keyword>
<evidence type="ECO:0000313" key="4">
    <source>
        <dbReference type="Proteomes" id="UP000008225"/>
    </source>
</evidence>
<dbReference type="Proteomes" id="UP000008225">
    <property type="component" value="Chromosome 3"/>
</dbReference>
<dbReference type="InterPro" id="IPR010740">
    <property type="entry name" value="Endomucin"/>
</dbReference>
<feature type="region of interest" description="Disordered" evidence="1">
    <location>
        <begin position="203"/>
        <end position="246"/>
    </location>
</feature>
<dbReference type="PANTHER" id="PTHR15869:SF0">
    <property type="entry name" value="ENDOMUCIN"/>
    <property type="match status" value="1"/>
</dbReference>
<feature type="compositionally biased region" description="Polar residues" evidence="1">
    <location>
        <begin position="228"/>
        <end position="239"/>
    </location>
</feature>
<evidence type="ECO:0008006" key="5">
    <source>
        <dbReference type="Google" id="ProtNLM"/>
    </source>
</evidence>
<keyword evidence="4" id="KW-1185">Reference proteome</keyword>
<evidence type="ECO:0000313" key="3">
    <source>
        <dbReference type="Ensembl" id="ENSCJAP00000092685.1"/>
    </source>
</evidence>
<keyword evidence="2" id="KW-1133">Transmembrane helix</keyword>
<accession>A0A8I3X409</accession>
<reference evidence="3 4" key="1">
    <citation type="submission" date="2009-03" db="EMBL/GenBank/DDBJ databases">
        <authorList>
            <person name="Warren W."/>
            <person name="Ye L."/>
            <person name="Minx P."/>
            <person name="Worley K."/>
            <person name="Gibbs R."/>
            <person name="Wilson R.K."/>
        </authorList>
    </citation>
    <scope>NUCLEOTIDE SEQUENCE [LARGE SCALE GENOMIC DNA]</scope>
</reference>
<dbReference type="GeneTree" id="ENSGT00390000012139"/>
<proteinExistence type="predicted"/>
<evidence type="ECO:0000256" key="2">
    <source>
        <dbReference type="SAM" id="Phobius"/>
    </source>
</evidence>
<dbReference type="AlphaFoldDB" id="A0A8I3X409"/>
<dbReference type="Ensembl" id="ENSCJAT00000138949.1">
    <property type="protein sequence ID" value="ENSCJAP00000092685.1"/>
    <property type="gene ID" value="ENSCJAG00000015247.5"/>
</dbReference>
<name>A0A8I3X409_CALJA</name>
<feature type="transmembrane region" description="Helical" evidence="2">
    <location>
        <begin position="252"/>
        <end position="274"/>
    </location>
</feature>
<protein>
    <recommendedName>
        <fullName evidence="5">Endomucin</fullName>
    </recommendedName>
</protein>
<feature type="compositionally biased region" description="Polar residues" evidence="1">
    <location>
        <begin position="203"/>
        <end position="217"/>
    </location>
</feature>
<dbReference type="PANTHER" id="PTHR15869">
    <property type="entry name" value="ENDOMUCIN-RELATED"/>
    <property type="match status" value="1"/>
</dbReference>
<reference evidence="3" key="2">
    <citation type="submission" date="2025-08" db="UniProtKB">
        <authorList>
            <consortium name="Ensembl"/>
        </authorList>
    </citation>
    <scope>IDENTIFICATION</scope>
</reference>
<keyword evidence="2" id="KW-0812">Transmembrane</keyword>
<evidence type="ECO:0000256" key="1">
    <source>
        <dbReference type="SAM" id="MobiDB-lite"/>
    </source>
</evidence>
<organism evidence="3 4">
    <name type="scientific">Callithrix jacchus</name>
    <name type="common">White-tufted-ear marmoset</name>
    <name type="synonym">Simia Jacchus</name>
    <dbReference type="NCBI Taxonomy" id="9483"/>
    <lineage>
        <taxon>Eukaryota</taxon>
        <taxon>Metazoa</taxon>
        <taxon>Chordata</taxon>
        <taxon>Craniata</taxon>
        <taxon>Vertebrata</taxon>
        <taxon>Euteleostomi</taxon>
        <taxon>Mammalia</taxon>
        <taxon>Eutheria</taxon>
        <taxon>Euarchontoglires</taxon>
        <taxon>Primates</taxon>
        <taxon>Haplorrhini</taxon>
        <taxon>Platyrrhini</taxon>
        <taxon>Cebidae</taxon>
        <taxon>Callitrichinae</taxon>
        <taxon>Callithrix</taxon>
        <taxon>Callithrix</taxon>
    </lineage>
</organism>
<reference evidence="3" key="3">
    <citation type="submission" date="2025-09" db="UniProtKB">
        <authorList>
            <consortium name="Ensembl"/>
        </authorList>
    </citation>
    <scope>IDENTIFICATION</scope>
</reference>
<sequence>MVIISINISHAVALFKPTQDTGVIVTNVKTKTEQISLCHCISSRKEDSAGSSLTDAGPAPQSWISQPSELFLFISQRSQVQCKDVINANTSLPIVSTTIKTSVLTPSTESLQNPVITPTIGTTPKGTTSSELLKKSLLSTIASLTTSKEELRITSTDGKMNESIISSVAVTNLALPNAVSTSPNSQHKTETQSIIKTMELSGSTLQPDASPSKTGTLHSMPVTIPEGTLQSQGTENGKNASASATSPSYSSIILPVVIALIVITLSVFVLVGLYRVCWKSDPGTAENGNDQPQSDKESVKLLTVKTISHESALLKEDTVSCSTLSRILPILMVSTLHKEKPRTDSLRKPPHT</sequence>